<sequence length="412" mass="47293">MSKLNKVIEDEFKKIPEIFLKKLIEEKLDAQGIHDPNLTEAISVQILSGKDVDIDWDSNGSVNIENLELEITAEDTEKLSSDIKAYIKNEVPKIVRSTTEEGAKILFKSLENIWSDIKENEKSETQQFQERLELRWGKALDPLRMLLTTAREVGQEYTDKINKQRANTPLSKQKATIALHMRACQTTTEILTLLENGLADGAYARWRTLYELTVVALFIDKFGNNTAERYLEHGIVSHHEFIINELRFNGITYDPTKPQREFREIERQFRKAIATYGKPFETPYGWAAEALELRKPNFQDLERAIDWEKLPPDYKLSSYKVHAGTAGTMWTLGSQVFLHAGASNAGLEIPATRAAHSLALITSLLFENLTDLEEQIALRSLLMMRDKVNIECNKAARRLERDKAKFYRLPHR</sequence>
<gene>
    <name evidence="1" type="ORF">TH44_04410</name>
</gene>
<dbReference type="Proteomes" id="UP000252266">
    <property type="component" value="Unassembled WGS sequence"/>
</dbReference>
<name>A0A367XIF5_9PROT</name>
<dbReference type="AlphaFoldDB" id="A0A367XIF5"/>
<protein>
    <submittedName>
        <fullName evidence="1">Uncharacterized protein</fullName>
    </submittedName>
</protein>
<organism evidence="1 2">
    <name type="scientific">Thalassospira xiamenensis</name>
    <dbReference type="NCBI Taxonomy" id="220697"/>
    <lineage>
        <taxon>Bacteria</taxon>
        <taxon>Pseudomonadati</taxon>
        <taxon>Pseudomonadota</taxon>
        <taxon>Alphaproteobacteria</taxon>
        <taxon>Rhodospirillales</taxon>
        <taxon>Thalassospiraceae</taxon>
        <taxon>Thalassospira</taxon>
    </lineage>
</organism>
<reference evidence="1 2" key="1">
    <citation type="submission" date="2014-07" db="EMBL/GenBank/DDBJ databases">
        <title>Draft genome sequence of Thalassospira xiamenensis IB13.</title>
        <authorList>
            <person name="Lai Q."/>
            <person name="Shao Z."/>
        </authorList>
    </citation>
    <scope>NUCLEOTIDE SEQUENCE [LARGE SCALE GENOMIC DNA]</scope>
    <source>
        <strain evidence="1 2">IB13</strain>
    </source>
</reference>
<comment type="caution">
    <text evidence="1">The sequence shown here is derived from an EMBL/GenBank/DDBJ whole genome shotgun (WGS) entry which is preliminary data.</text>
</comment>
<dbReference type="InterPro" id="IPR043733">
    <property type="entry name" value="DUF5677"/>
</dbReference>
<evidence type="ECO:0000313" key="1">
    <source>
        <dbReference type="EMBL" id="RCK53426.1"/>
    </source>
</evidence>
<dbReference type="Pfam" id="PF18928">
    <property type="entry name" value="DUF5677"/>
    <property type="match status" value="1"/>
</dbReference>
<evidence type="ECO:0000313" key="2">
    <source>
        <dbReference type="Proteomes" id="UP000252266"/>
    </source>
</evidence>
<dbReference type="RefSeq" id="WP_062960651.1">
    <property type="nucleotide sequence ID" value="NZ_JPWJ01000001.1"/>
</dbReference>
<dbReference type="EMBL" id="JPWJ01000001">
    <property type="protein sequence ID" value="RCK53426.1"/>
    <property type="molecule type" value="Genomic_DNA"/>
</dbReference>
<accession>A0A367XIF5</accession>
<proteinExistence type="predicted"/>